<dbReference type="NCBIfam" id="NF041260">
    <property type="entry name" value="actino_IHF"/>
    <property type="match status" value="1"/>
</dbReference>
<proteinExistence type="predicted"/>
<sequence>MSPPTLSVEQRRVAGERALAARRVRAEVRVALKSRELSLTMLLARSEDDPALARMKVIEALESLPAIGPTKAQAIMTRLGISPSRRLKGLGTHQRAALLKAFA</sequence>
<reference evidence="2" key="1">
    <citation type="submission" date="2020-05" db="EMBL/GenBank/DDBJ databases">
        <authorList>
            <person name="Chiriac C."/>
            <person name="Salcher M."/>
            <person name="Ghai R."/>
            <person name="Kavagutti S V."/>
        </authorList>
    </citation>
    <scope>NUCLEOTIDE SEQUENCE</scope>
</reference>
<dbReference type="Pfam" id="PF22525">
    <property type="entry name" value="H2TH_5"/>
    <property type="match status" value="1"/>
</dbReference>
<dbReference type="EMBL" id="CAFBMR010000009">
    <property type="protein sequence ID" value="CAB4905948.1"/>
    <property type="molecule type" value="Genomic_DNA"/>
</dbReference>
<evidence type="ECO:0000259" key="1">
    <source>
        <dbReference type="Pfam" id="PF22525"/>
    </source>
</evidence>
<evidence type="ECO:0000313" key="2">
    <source>
        <dbReference type="EMBL" id="CAB4905948.1"/>
    </source>
</evidence>
<protein>
    <submittedName>
        <fullName evidence="2">Unannotated protein</fullName>
    </submittedName>
</protein>
<dbReference type="AlphaFoldDB" id="A0A6J7GH33"/>
<dbReference type="GO" id="GO:0003676">
    <property type="term" value="F:nucleic acid binding"/>
    <property type="evidence" value="ECO:0007669"/>
    <property type="project" value="InterPro"/>
</dbReference>
<dbReference type="InterPro" id="IPR055201">
    <property type="entry name" value="IHF-like_H2TH"/>
</dbReference>
<accession>A0A6J7GH33</accession>
<organism evidence="2">
    <name type="scientific">freshwater metagenome</name>
    <dbReference type="NCBI Taxonomy" id="449393"/>
    <lineage>
        <taxon>unclassified sequences</taxon>
        <taxon>metagenomes</taxon>
        <taxon>ecological metagenomes</taxon>
    </lineage>
</organism>
<gene>
    <name evidence="2" type="ORF">UFOPK3610_00424</name>
</gene>
<dbReference type="InterPro" id="IPR010979">
    <property type="entry name" value="Ribosomal_uS13-like_H2TH"/>
</dbReference>
<dbReference type="Gene3D" id="1.10.8.50">
    <property type="match status" value="1"/>
</dbReference>
<dbReference type="InterPro" id="IPR047806">
    <property type="entry name" value="IHF_actinobact"/>
</dbReference>
<dbReference type="SUPFAM" id="SSF46946">
    <property type="entry name" value="S13-like H2TH domain"/>
    <property type="match status" value="1"/>
</dbReference>
<name>A0A6J7GH33_9ZZZZ</name>
<feature type="domain" description="Integration host factor-like helix-two turn-helix" evidence="1">
    <location>
        <begin position="32"/>
        <end position="102"/>
    </location>
</feature>